<dbReference type="SMART" id="SM00239">
    <property type="entry name" value="C2"/>
    <property type="match status" value="1"/>
</dbReference>
<dbReference type="InterPro" id="IPR035892">
    <property type="entry name" value="C2_domain_sf"/>
</dbReference>
<gene>
    <name evidence="5" type="primary">LOC106164761</name>
</gene>
<feature type="domain" description="C2" evidence="2">
    <location>
        <begin position="33"/>
        <end position="150"/>
    </location>
</feature>
<evidence type="ECO:0000313" key="4">
    <source>
        <dbReference type="Proteomes" id="UP000085678"/>
    </source>
</evidence>
<dbReference type="InterPro" id="IPR036034">
    <property type="entry name" value="PDZ_sf"/>
</dbReference>
<dbReference type="Gene3D" id="2.60.40.150">
    <property type="entry name" value="C2 domain"/>
    <property type="match status" value="1"/>
</dbReference>
<dbReference type="InterPro" id="IPR000008">
    <property type="entry name" value="C2_dom"/>
</dbReference>
<dbReference type="PROSITE" id="PS50106">
    <property type="entry name" value="PDZ"/>
    <property type="match status" value="1"/>
</dbReference>
<evidence type="ECO:0000259" key="3">
    <source>
        <dbReference type="PROSITE" id="PS50106"/>
    </source>
</evidence>
<dbReference type="GO" id="GO:0005634">
    <property type="term" value="C:nucleus"/>
    <property type="evidence" value="ECO:0007669"/>
    <property type="project" value="TreeGrafter"/>
</dbReference>
<keyword evidence="4" id="KW-1185">Reference proteome</keyword>
<proteinExistence type="predicted"/>
<evidence type="ECO:0000313" key="5">
    <source>
        <dbReference type="RefSeq" id="XP_013398231.1"/>
    </source>
</evidence>
<sequence>MYQVDEIERPYLELVERDMVWSGKENQPVYQLYKGKVKLSVYMNCGLLTIHVVQAKNLFMVGNKLCNSYLKLCLVPDEKKRTQCKTKIIRGTNNPKYDQRFSFEILPEDQDKRLILSVWHRRKTESELLGCMSFGIKKLVKSKKEIGGWYFLLSEEIGRQKHLKFTPGICKVQTKAYQHIPKVHSDVLWMESLTVCLRRGERGFGFTVVGSCPVRVGRVEQSSEAWSSGLRTGDYIVQINSQNVSRSTAESVVRLVRHSSNQIIVDVQRPRRVPTLTSSPRKFGVRKDRNGQSPEQDDPIERQLSVDNVSDGADCKKSSGESRQISRQVIRGVSMREANEKDVQGRRDGLRRSNSQRSPSKRNSQDVQGRQKSQRHSLHEQQLVSQGVHNDQDPQGDME</sequence>
<dbReference type="KEGG" id="lak:106164761"/>
<dbReference type="PANTHER" id="PTHR46848:SF1">
    <property type="entry name" value="REGULATOR OF G-PROTEIN SIGNALING 3"/>
    <property type="match status" value="1"/>
</dbReference>
<evidence type="ECO:0000256" key="1">
    <source>
        <dbReference type="SAM" id="MobiDB-lite"/>
    </source>
</evidence>
<dbReference type="InParanoid" id="A0A1S3IK27"/>
<dbReference type="STRING" id="7574.A0A1S3IK27"/>
<feature type="compositionally biased region" description="Polar residues" evidence="1">
    <location>
        <begin position="380"/>
        <end position="389"/>
    </location>
</feature>
<dbReference type="Gene3D" id="2.30.42.10">
    <property type="match status" value="1"/>
</dbReference>
<dbReference type="Pfam" id="PF00168">
    <property type="entry name" value="C2"/>
    <property type="match status" value="1"/>
</dbReference>
<dbReference type="PANTHER" id="PTHR46848">
    <property type="entry name" value="REGULATOR OF G-PROTEIN SIGNALING 3"/>
    <property type="match status" value="1"/>
</dbReference>
<dbReference type="SUPFAM" id="SSF50156">
    <property type="entry name" value="PDZ domain-like"/>
    <property type="match status" value="1"/>
</dbReference>
<dbReference type="SMART" id="SM00228">
    <property type="entry name" value="PDZ"/>
    <property type="match status" value="1"/>
</dbReference>
<dbReference type="PROSITE" id="PS50004">
    <property type="entry name" value="C2"/>
    <property type="match status" value="1"/>
</dbReference>
<organism evidence="4 5">
    <name type="scientific">Lingula anatina</name>
    <name type="common">Brachiopod</name>
    <name type="synonym">Lingula unguis</name>
    <dbReference type="NCBI Taxonomy" id="7574"/>
    <lineage>
        <taxon>Eukaryota</taxon>
        <taxon>Metazoa</taxon>
        <taxon>Spiralia</taxon>
        <taxon>Lophotrochozoa</taxon>
        <taxon>Brachiopoda</taxon>
        <taxon>Linguliformea</taxon>
        <taxon>Lingulata</taxon>
        <taxon>Lingulida</taxon>
        <taxon>Linguloidea</taxon>
        <taxon>Lingulidae</taxon>
        <taxon>Lingula</taxon>
    </lineage>
</organism>
<dbReference type="InterPro" id="IPR041489">
    <property type="entry name" value="PDZ_6"/>
</dbReference>
<dbReference type="OrthoDB" id="2272012at2759"/>
<accession>A0A1S3IK27</accession>
<dbReference type="AlphaFoldDB" id="A0A1S3IK27"/>
<dbReference type="InterPro" id="IPR001478">
    <property type="entry name" value="PDZ"/>
</dbReference>
<dbReference type="RefSeq" id="XP_013398231.1">
    <property type="nucleotide sequence ID" value="XM_013542777.1"/>
</dbReference>
<feature type="domain" description="PDZ" evidence="3">
    <location>
        <begin position="194"/>
        <end position="271"/>
    </location>
</feature>
<feature type="compositionally biased region" description="Polar residues" evidence="1">
    <location>
        <begin position="352"/>
        <end position="371"/>
    </location>
</feature>
<name>A0A1S3IK27_LINAN</name>
<protein>
    <submittedName>
        <fullName evidence="5">Regulator of G-protein signaling 3-like</fullName>
    </submittedName>
</protein>
<dbReference type="SUPFAM" id="SSF49562">
    <property type="entry name" value="C2 domain (Calcium/lipid-binding domain, CaLB)"/>
    <property type="match status" value="1"/>
</dbReference>
<feature type="region of interest" description="Disordered" evidence="1">
    <location>
        <begin position="270"/>
        <end position="399"/>
    </location>
</feature>
<evidence type="ECO:0000259" key="2">
    <source>
        <dbReference type="PROSITE" id="PS50004"/>
    </source>
</evidence>
<dbReference type="GO" id="GO:0005886">
    <property type="term" value="C:plasma membrane"/>
    <property type="evidence" value="ECO:0007669"/>
    <property type="project" value="TreeGrafter"/>
</dbReference>
<dbReference type="Pfam" id="PF17820">
    <property type="entry name" value="PDZ_6"/>
    <property type="match status" value="1"/>
</dbReference>
<reference evidence="5" key="1">
    <citation type="submission" date="2025-08" db="UniProtKB">
        <authorList>
            <consortium name="RefSeq"/>
        </authorList>
    </citation>
    <scope>IDENTIFICATION</scope>
    <source>
        <tissue evidence="5">Gonads</tissue>
    </source>
</reference>
<dbReference type="GeneID" id="106164761"/>
<feature type="compositionally biased region" description="Basic and acidic residues" evidence="1">
    <location>
        <begin position="337"/>
        <end position="351"/>
    </location>
</feature>
<dbReference type="Proteomes" id="UP000085678">
    <property type="component" value="Unplaced"/>
</dbReference>